<keyword evidence="4" id="KW-0378">Hydrolase</keyword>
<dbReference type="Gramene" id="KFK33470">
    <property type="protein sequence ID" value="KFK33470"/>
    <property type="gene ID" value="AALP_AA5G017400"/>
</dbReference>
<dbReference type="PANTHER" id="PTHR11017:SF411">
    <property type="entry name" value="ADP-RIBOSYL CYCLASE_CYCLIC ADP-RIBOSE HYDROLASE-RELATED"/>
    <property type="match status" value="1"/>
</dbReference>
<dbReference type="InterPro" id="IPR036390">
    <property type="entry name" value="WH_DNA-bd_sf"/>
</dbReference>
<evidence type="ECO:0000256" key="4">
    <source>
        <dbReference type="ARBA" id="ARBA00022801"/>
    </source>
</evidence>
<dbReference type="GO" id="GO:0006952">
    <property type="term" value="P:defense response"/>
    <property type="evidence" value="ECO:0007669"/>
    <property type="project" value="UniProtKB-KW"/>
</dbReference>
<dbReference type="AlphaFoldDB" id="A0A087GUB8"/>
<evidence type="ECO:0000313" key="10">
    <source>
        <dbReference type="EMBL" id="KFK33470.1"/>
    </source>
</evidence>
<dbReference type="SMART" id="SM00255">
    <property type="entry name" value="TIR"/>
    <property type="match status" value="1"/>
</dbReference>
<dbReference type="Gene3D" id="3.40.50.300">
    <property type="entry name" value="P-loop containing nucleotide triphosphate hydrolases"/>
    <property type="match status" value="1"/>
</dbReference>
<dbReference type="GO" id="GO:0007165">
    <property type="term" value="P:signal transduction"/>
    <property type="evidence" value="ECO:0007669"/>
    <property type="project" value="InterPro"/>
</dbReference>
<dbReference type="SUPFAM" id="SSF46785">
    <property type="entry name" value="Winged helix' DNA-binding domain"/>
    <property type="match status" value="1"/>
</dbReference>
<dbReference type="InterPro" id="IPR000157">
    <property type="entry name" value="TIR_dom"/>
</dbReference>
<accession>A0A087GUB8</accession>
<dbReference type="Pfam" id="PF00931">
    <property type="entry name" value="NB-ARC"/>
    <property type="match status" value="1"/>
</dbReference>
<dbReference type="Gene3D" id="1.10.8.430">
    <property type="entry name" value="Helical domain of apoptotic protease-activating factors"/>
    <property type="match status" value="1"/>
</dbReference>
<comment type="catalytic activity">
    <reaction evidence="7">
        <text>NAD(+) + H2O = ADP-D-ribose + nicotinamide + H(+)</text>
        <dbReference type="Rhea" id="RHEA:16301"/>
        <dbReference type="ChEBI" id="CHEBI:15377"/>
        <dbReference type="ChEBI" id="CHEBI:15378"/>
        <dbReference type="ChEBI" id="CHEBI:17154"/>
        <dbReference type="ChEBI" id="CHEBI:57540"/>
        <dbReference type="ChEBI" id="CHEBI:57967"/>
        <dbReference type="EC" id="3.2.2.6"/>
    </reaction>
    <physiologicalReaction direction="left-to-right" evidence="7">
        <dbReference type="Rhea" id="RHEA:16302"/>
    </physiologicalReaction>
</comment>
<name>A0A087GUB8_ARAAL</name>
<keyword evidence="8" id="KW-0472">Membrane</keyword>
<dbReference type="GO" id="GO:0061809">
    <property type="term" value="F:NAD+ nucleosidase activity, cyclic ADP-ribose generating"/>
    <property type="evidence" value="ECO:0007669"/>
    <property type="project" value="UniProtKB-EC"/>
</dbReference>
<dbReference type="InterPro" id="IPR035897">
    <property type="entry name" value="Toll_tir_struct_dom_sf"/>
</dbReference>
<dbReference type="InterPro" id="IPR002182">
    <property type="entry name" value="NB-ARC"/>
</dbReference>
<evidence type="ECO:0000256" key="8">
    <source>
        <dbReference type="SAM" id="Phobius"/>
    </source>
</evidence>
<evidence type="ECO:0000256" key="3">
    <source>
        <dbReference type="ARBA" id="ARBA00022737"/>
    </source>
</evidence>
<dbReference type="PRINTS" id="PR00364">
    <property type="entry name" value="DISEASERSIST"/>
</dbReference>
<dbReference type="FunFam" id="1.10.8.430:FF:000002">
    <property type="entry name" value="Disease resistance protein (TIR-NBS-LRR class)"/>
    <property type="match status" value="1"/>
</dbReference>
<evidence type="ECO:0000256" key="6">
    <source>
        <dbReference type="ARBA" id="ARBA00023027"/>
    </source>
</evidence>
<evidence type="ECO:0000259" key="9">
    <source>
        <dbReference type="PROSITE" id="PS50104"/>
    </source>
</evidence>
<dbReference type="InterPro" id="IPR058192">
    <property type="entry name" value="WHD_ROQ1-like"/>
</dbReference>
<dbReference type="SUPFAM" id="SSF52200">
    <property type="entry name" value="Toll/Interleukin receptor TIR domain"/>
    <property type="match status" value="1"/>
</dbReference>
<keyword evidence="3" id="KW-0677">Repeat</keyword>
<dbReference type="OrthoDB" id="28057at2759"/>
<dbReference type="Proteomes" id="UP000029120">
    <property type="component" value="Chromosome 5"/>
</dbReference>
<evidence type="ECO:0000256" key="5">
    <source>
        <dbReference type="ARBA" id="ARBA00022821"/>
    </source>
</evidence>
<dbReference type="EMBL" id="CM002873">
    <property type="protein sequence ID" value="KFK33470.1"/>
    <property type="molecule type" value="Genomic_DNA"/>
</dbReference>
<evidence type="ECO:0000256" key="2">
    <source>
        <dbReference type="ARBA" id="ARBA00022614"/>
    </source>
</evidence>
<dbReference type="EC" id="3.2.2.6" evidence="1"/>
<reference evidence="11" key="1">
    <citation type="journal article" date="2015" name="Nat. Plants">
        <title>Genome expansion of Arabis alpina linked with retrotransposition and reduced symmetric DNA methylation.</title>
        <authorList>
            <person name="Willing E.M."/>
            <person name="Rawat V."/>
            <person name="Mandakova T."/>
            <person name="Maumus F."/>
            <person name="James G.V."/>
            <person name="Nordstroem K.J."/>
            <person name="Becker C."/>
            <person name="Warthmann N."/>
            <person name="Chica C."/>
            <person name="Szarzynska B."/>
            <person name="Zytnicki M."/>
            <person name="Albani M.C."/>
            <person name="Kiefer C."/>
            <person name="Bergonzi S."/>
            <person name="Castaings L."/>
            <person name="Mateos J.L."/>
            <person name="Berns M.C."/>
            <person name="Bujdoso N."/>
            <person name="Piofczyk T."/>
            <person name="de Lorenzo L."/>
            <person name="Barrero-Sicilia C."/>
            <person name="Mateos I."/>
            <person name="Piednoel M."/>
            <person name="Hagmann J."/>
            <person name="Chen-Min-Tao R."/>
            <person name="Iglesias-Fernandez R."/>
            <person name="Schuster S.C."/>
            <person name="Alonso-Blanco C."/>
            <person name="Roudier F."/>
            <person name="Carbonero P."/>
            <person name="Paz-Ares J."/>
            <person name="Davis S.J."/>
            <person name="Pecinka A."/>
            <person name="Quesneville H."/>
            <person name="Colot V."/>
            <person name="Lysak M.A."/>
            <person name="Weigel D."/>
            <person name="Coupland G."/>
            <person name="Schneeberger K."/>
        </authorList>
    </citation>
    <scope>NUCLEOTIDE SEQUENCE [LARGE SCALE GENOMIC DNA]</scope>
    <source>
        <strain evidence="11">cv. Pajares</strain>
    </source>
</reference>
<feature type="transmembrane region" description="Helical" evidence="8">
    <location>
        <begin position="6"/>
        <end position="26"/>
    </location>
</feature>
<keyword evidence="8" id="KW-1133">Transmembrane helix</keyword>
<dbReference type="InterPro" id="IPR027417">
    <property type="entry name" value="P-loop_NTPase"/>
</dbReference>
<keyword evidence="5" id="KW-0611">Plant defense</keyword>
<dbReference type="SMART" id="SM00382">
    <property type="entry name" value="AAA"/>
    <property type="match status" value="1"/>
</dbReference>
<dbReference type="Gene3D" id="3.40.50.10140">
    <property type="entry name" value="Toll/interleukin-1 receptor homology (TIR) domain"/>
    <property type="match status" value="1"/>
</dbReference>
<feature type="domain" description="TIR" evidence="9">
    <location>
        <begin position="63"/>
        <end position="225"/>
    </location>
</feature>
<dbReference type="OMA" id="EEPRCHI"/>
<evidence type="ECO:0000256" key="1">
    <source>
        <dbReference type="ARBA" id="ARBA00011982"/>
    </source>
</evidence>
<dbReference type="Pfam" id="PF01582">
    <property type="entry name" value="TIR"/>
    <property type="match status" value="1"/>
</dbReference>
<dbReference type="GO" id="GO:0043531">
    <property type="term" value="F:ADP binding"/>
    <property type="evidence" value="ECO:0007669"/>
    <property type="project" value="InterPro"/>
</dbReference>
<dbReference type="PANTHER" id="PTHR11017">
    <property type="entry name" value="LEUCINE-RICH REPEAT-CONTAINING PROTEIN"/>
    <property type="match status" value="1"/>
</dbReference>
<dbReference type="FunFam" id="3.40.50.300:FF:001002">
    <property type="entry name" value="Disease resistance protein (TIR-NBS-LRR class)"/>
    <property type="match status" value="1"/>
</dbReference>
<keyword evidence="8" id="KW-0812">Transmembrane</keyword>
<dbReference type="InterPro" id="IPR044974">
    <property type="entry name" value="Disease_R_plants"/>
</dbReference>
<dbReference type="FunFam" id="3.40.50.10140:FF:000007">
    <property type="entry name" value="Disease resistance protein (TIR-NBS-LRR class)"/>
    <property type="match status" value="1"/>
</dbReference>
<dbReference type="InterPro" id="IPR042197">
    <property type="entry name" value="Apaf_helical"/>
</dbReference>
<protein>
    <recommendedName>
        <fullName evidence="1">ADP-ribosyl cyclase/cyclic ADP-ribose hydrolase</fullName>
        <ecNumber evidence="1">3.2.2.6</ecNumber>
    </recommendedName>
</protein>
<keyword evidence="6" id="KW-0520">NAD</keyword>
<sequence>MDFYLFLGTLAATIFTLLCSILYMVYGKIRVQENKIIASPPIMASSSSSLSLSLPSSSRSRNWEHDVFPSFHGPDVRKHFLSHIKKEFERKGITPFIDNNIERGESIGPELKRAIQESKIAIVLLSKNYASSSWCLDELVEIMSKVEGQKVLTIFYEVDPTDVKKQTGDFGKVFKKTCRGKTKKKIETWRKALEGVATIAGYHSRNWGDEAVMIQNIAVDISKMLNNLAPSPDLDRLIGMEGHMERMKPFLRLDSDEVRMIGIWGPPGIGKSTIARFLFNQLSNSFRLKAIMVNIKGNYPRPCLDEGDAQLQLQSKMLSQMINHKDIMITHLGVAQERLKDKEVLLILDDVDRSAQLDALAKNVGWFGPRSRIIITTENLKLLKAHGINHIYKVHFPSDDEALEMFCMYAFGLKSPKAGFMKLSHQVTFLAGNLPLGLKVMGSYFRGMSKYEWERVLPNLWSHLDGEIDTVLKFSYDTLCDGDKSIFLHIACFFNNEEIKKVEAHLANKFLNVRQRLDVLAQKSLISFDQDIIEMHSLLVQLGKEIVRKSYPEPRQRQFLVDDKDICQVLTDPTPITTSVVGICSTDTLTWFNLNVNERTFEEMSNLQFLRFKRDSEYPNMASLPGCLKHISPKLQLLDWKYSPMTCLPFTS</sequence>
<dbReference type="InterPro" id="IPR003593">
    <property type="entry name" value="AAA+_ATPase"/>
</dbReference>
<dbReference type="Pfam" id="PF23282">
    <property type="entry name" value="WHD_ROQ1"/>
    <property type="match status" value="1"/>
</dbReference>
<proteinExistence type="predicted"/>
<evidence type="ECO:0000313" key="11">
    <source>
        <dbReference type="Proteomes" id="UP000029120"/>
    </source>
</evidence>
<dbReference type="SUPFAM" id="SSF52540">
    <property type="entry name" value="P-loop containing nucleoside triphosphate hydrolases"/>
    <property type="match status" value="1"/>
</dbReference>
<organism evidence="10 11">
    <name type="scientific">Arabis alpina</name>
    <name type="common">Alpine rock-cress</name>
    <dbReference type="NCBI Taxonomy" id="50452"/>
    <lineage>
        <taxon>Eukaryota</taxon>
        <taxon>Viridiplantae</taxon>
        <taxon>Streptophyta</taxon>
        <taxon>Embryophyta</taxon>
        <taxon>Tracheophyta</taxon>
        <taxon>Spermatophyta</taxon>
        <taxon>Magnoliopsida</taxon>
        <taxon>eudicotyledons</taxon>
        <taxon>Gunneridae</taxon>
        <taxon>Pentapetalae</taxon>
        <taxon>rosids</taxon>
        <taxon>malvids</taxon>
        <taxon>Brassicales</taxon>
        <taxon>Brassicaceae</taxon>
        <taxon>Arabideae</taxon>
        <taxon>Arabis</taxon>
    </lineage>
</organism>
<keyword evidence="11" id="KW-1185">Reference proteome</keyword>
<evidence type="ECO:0000256" key="7">
    <source>
        <dbReference type="ARBA" id="ARBA00047304"/>
    </source>
</evidence>
<keyword evidence="2" id="KW-0433">Leucine-rich repeat</keyword>
<gene>
    <name evidence="10" type="ordered locus">AALP_Aa5g017400</name>
</gene>
<dbReference type="PROSITE" id="PS50104">
    <property type="entry name" value="TIR"/>
    <property type="match status" value="1"/>
</dbReference>